<keyword evidence="3" id="KW-1185">Reference proteome</keyword>
<name>A0A5C3KE02_COPMA</name>
<organism evidence="2 3">
    <name type="scientific">Coprinopsis marcescibilis</name>
    <name type="common">Agaric fungus</name>
    <name type="synonym">Psathyrella marcescibilis</name>
    <dbReference type="NCBI Taxonomy" id="230819"/>
    <lineage>
        <taxon>Eukaryota</taxon>
        <taxon>Fungi</taxon>
        <taxon>Dikarya</taxon>
        <taxon>Basidiomycota</taxon>
        <taxon>Agaricomycotina</taxon>
        <taxon>Agaricomycetes</taxon>
        <taxon>Agaricomycetidae</taxon>
        <taxon>Agaricales</taxon>
        <taxon>Agaricineae</taxon>
        <taxon>Psathyrellaceae</taxon>
        <taxon>Coprinopsis</taxon>
    </lineage>
</organism>
<evidence type="ECO:0000256" key="1">
    <source>
        <dbReference type="SAM" id="MobiDB-lite"/>
    </source>
</evidence>
<dbReference type="AlphaFoldDB" id="A0A5C3KE02"/>
<dbReference type="EMBL" id="ML210451">
    <property type="protein sequence ID" value="TFK17893.1"/>
    <property type="molecule type" value="Genomic_DNA"/>
</dbReference>
<dbReference type="Proteomes" id="UP000307440">
    <property type="component" value="Unassembled WGS sequence"/>
</dbReference>
<reference evidence="2 3" key="1">
    <citation type="journal article" date="2019" name="Nat. Ecol. Evol.">
        <title>Megaphylogeny resolves global patterns of mushroom evolution.</title>
        <authorList>
            <person name="Varga T."/>
            <person name="Krizsan K."/>
            <person name="Foldi C."/>
            <person name="Dima B."/>
            <person name="Sanchez-Garcia M."/>
            <person name="Sanchez-Ramirez S."/>
            <person name="Szollosi G.J."/>
            <person name="Szarkandi J.G."/>
            <person name="Papp V."/>
            <person name="Albert L."/>
            <person name="Andreopoulos W."/>
            <person name="Angelini C."/>
            <person name="Antonin V."/>
            <person name="Barry K.W."/>
            <person name="Bougher N.L."/>
            <person name="Buchanan P."/>
            <person name="Buyck B."/>
            <person name="Bense V."/>
            <person name="Catcheside P."/>
            <person name="Chovatia M."/>
            <person name="Cooper J."/>
            <person name="Damon W."/>
            <person name="Desjardin D."/>
            <person name="Finy P."/>
            <person name="Geml J."/>
            <person name="Haridas S."/>
            <person name="Hughes K."/>
            <person name="Justo A."/>
            <person name="Karasinski D."/>
            <person name="Kautmanova I."/>
            <person name="Kiss B."/>
            <person name="Kocsube S."/>
            <person name="Kotiranta H."/>
            <person name="LaButti K.M."/>
            <person name="Lechner B.E."/>
            <person name="Liimatainen K."/>
            <person name="Lipzen A."/>
            <person name="Lukacs Z."/>
            <person name="Mihaltcheva S."/>
            <person name="Morgado L.N."/>
            <person name="Niskanen T."/>
            <person name="Noordeloos M.E."/>
            <person name="Ohm R.A."/>
            <person name="Ortiz-Santana B."/>
            <person name="Ovrebo C."/>
            <person name="Racz N."/>
            <person name="Riley R."/>
            <person name="Savchenko A."/>
            <person name="Shiryaev A."/>
            <person name="Soop K."/>
            <person name="Spirin V."/>
            <person name="Szebenyi C."/>
            <person name="Tomsovsky M."/>
            <person name="Tulloss R.E."/>
            <person name="Uehling J."/>
            <person name="Grigoriev I.V."/>
            <person name="Vagvolgyi C."/>
            <person name="Papp T."/>
            <person name="Martin F.M."/>
            <person name="Miettinen O."/>
            <person name="Hibbett D.S."/>
            <person name="Nagy L.G."/>
        </authorList>
    </citation>
    <scope>NUCLEOTIDE SEQUENCE [LARGE SCALE GENOMIC DNA]</scope>
    <source>
        <strain evidence="2 3">CBS 121175</strain>
    </source>
</reference>
<evidence type="ECO:0000313" key="3">
    <source>
        <dbReference type="Proteomes" id="UP000307440"/>
    </source>
</evidence>
<dbReference type="Gene3D" id="1.25.40.20">
    <property type="entry name" value="Ankyrin repeat-containing domain"/>
    <property type="match status" value="1"/>
</dbReference>
<evidence type="ECO:0008006" key="4">
    <source>
        <dbReference type="Google" id="ProtNLM"/>
    </source>
</evidence>
<dbReference type="SUPFAM" id="SSF48403">
    <property type="entry name" value="Ankyrin repeat"/>
    <property type="match status" value="1"/>
</dbReference>
<dbReference type="OrthoDB" id="194358at2759"/>
<evidence type="ECO:0000313" key="2">
    <source>
        <dbReference type="EMBL" id="TFK17893.1"/>
    </source>
</evidence>
<proteinExistence type="predicted"/>
<feature type="region of interest" description="Disordered" evidence="1">
    <location>
        <begin position="88"/>
        <end position="108"/>
    </location>
</feature>
<sequence length="115" mass="12448">MHIMRLLLGPEGIDYNCVDANGHTPLMMVAESRFQDNARMTALAHAISMVTSTASKPCSRSPPSLPSIRPPRAWGLTYLMLAANPLSAPASASRRQRSECTRSHSSSTCRPILVA</sequence>
<gene>
    <name evidence="2" type="ORF">FA15DRAFT_675696</name>
</gene>
<dbReference type="InterPro" id="IPR036770">
    <property type="entry name" value="Ankyrin_rpt-contain_sf"/>
</dbReference>
<protein>
    <recommendedName>
        <fullName evidence="4">Ankyrin</fullName>
    </recommendedName>
</protein>
<accession>A0A5C3KE02</accession>